<keyword evidence="3" id="KW-1185">Reference proteome</keyword>
<protein>
    <recommendedName>
        <fullName evidence="4">Lipoprotein</fullName>
    </recommendedName>
</protein>
<feature type="signal peptide" evidence="1">
    <location>
        <begin position="1"/>
        <end position="26"/>
    </location>
</feature>
<accession>A0A2N0V0A9</accession>
<proteinExistence type="predicted"/>
<dbReference type="PROSITE" id="PS51257">
    <property type="entry name" value="PROKAR_LIPOPROTEIN"/>
    <property type="match status" value="1"/>
</dbReference>
<sequence length="251" mass="28047">MKKSLALIVAVMLLLSLFGCSDKSKADVSGVVDAPDKISTLDEAKISKNPNIRQKSENVNGMCYAITLEEFTHNYNEMLKETGSLDMINPKGWKMLGSPQDDANGTEYQYYYYDADKINLTASVETKTNYIMNIGLGTTMSNFVSIENEKNNSDAILMKSAVMAVAVSGMGIDEVDTIQDIFYRTTFENTNELWYNGNVYALSMNEDKGDSERSTMLFRTFPISEDVKENWGIDEYESYVANASQITTNAN</sequence>
<feature type="chain" id="PRO_5015007044" description="Lipoprotein" evidence="1">
    <location>
        <begin position="27"/>
        <end position="251"/>
    </location>
</feature>
<evidence type="ECO:0008006" key="4">
    <source>
        <dbReference type="Google" id="ProtNLM"/>
    </source>
</evidence>
<gene>
    <name evidence="2" type="ORF">RBATCC27255_00160</name>
</gene>
<evidence type="ECO:0000256" key="1">
    <source>
        <dbReference type="SAM" id="SignalP"/>
    </source>
</evidence>
<evidence type="ECO:0000313" key="2">
    <source>
        <dbReference type="EMBL" id="PKD32687.1"/>
    </source>
</evidence>
<name>A0A2N0V0A9_9FIRM</name>
<dbReference type="Proteomes" id="UP000233425">
    <property type="component" value="Unassembled WGS sequence"/>
</dbReference>
<evidence type="ECO:0000313" key="3">
    <source>
        <dbReference type="Proteomes" id="UP000233425"/>
    </source>
</evidence>
<dbReference type="AlphaFoldDB" id="A0A2N0V0A9"/>
<comment type="caution">
    <text evidence="2">The sequence shown here is derived from an EMBL/GenBank/DDBJ whole genome shotgun (WGS) entry which is preliminary data.</text>
</comment>
<dbReference type="EMBL" id="NNSR01000016">
    <property type="protein sequence ID" value="PKD32687.1"/>
    <property type="molecule type" value="Genomic_DNA"/>
</dbReference>
<reference evidence="2" key="1">
    <citation type="journal article" date="2018" name="Environ. Microbiol.">
        <title>Sporulation capability and amylosome conservation among diverse human colonic and rumen isolates of the keystone starch-degrader Ruminococcus bromii.</title>
        <authorList>
            <person name="Mukhopadhya I."/>
            <person name="Morais S."/>
            <person name="Laverde-Gomez J."/>
            <person name="Sheridan P.O."/>
            <person name="Walker A.W."/>
            <person name="Kelly W."/>
            <person name="Klieve A.V."/>
            <person name="Ouwerkerk D."/>
            <person name="Duncan S.H."/>
            <person name="Louis P."/>
            <person name="Koropatkin N."/>
            <person name="Cockburn D."/>
            <person name="Kibler R."/>
            <person name="Cooper P.J."/>
            <person name="Sandoval C."/>
            <person name="Crost E."/>
            <person name="Juge N."/>
            <person name="Bayer E.A."/>
            <person name="Flint H.J."/>
        </authorList>
    </citation>
    <scope>NUCLEOTIDE SEQUENCE [LARGE SCALE GENOMIC DNA]</scope>
    <source>
        <strain evidence="2">ATCC 27255</strain>
    </source>
</reference>
<keyword evidence="1" id="KW-0732">Signal</keyword>
<dbReference type="RefSeq" id="WP_101028316.1">
    <property type="nucleotide sequence ID" value="NZ_CABMMZ010000016.1"/>
</dbReference>
<organism evidence="2 3">
    <name type="scientific">Ruminococcus bromii</name>
    <dbReference type="NCBI Taxonomy" id="40518"/>
    <lineage>
        <taxon>Bacteria</taxon>
        <taxon>Bacillati</taxon>
        <taxon>Bacillota</taxon>
        <taxon>Clostridia</taxon>
        <taxon>Eubacteriales</taxon>
        <taxon>Oscillospiraceae</taxon>
        <taxon>Ruminococcus</taxon>
    </lineage>
</organism>